<evidence type="ECO:0008006" key="5">
    <source>
        <dbReference type="Google" id="ProtNLM"/>
    </source>
</evidence>
<feature type="compositionally biased region" description="Pro residues" evidence="1">
    <location>
        <begin position="286"/>
        <end position="295"/>
    </location>
</feature>
<keyword evidence="4" id="KW-1185">Reference proteome</keyword>
<evidence type="ECO:0000313" key="3">
    <source>
        <dbReference type="EMBL" id="REK73456.1"/>
    </source>
</evidence>
<dbReference type="EMBL" id="QUBR01000001">
    <property type="protein sequence ID" value="REK73456.1"/>
    <property type="molecule type" value="Genomic_DNA"/>
</dbReference>
<dbReference type="RefSeq" id="WP_119703568.1">
    <property type="nucleotide sequence ID" value="NZ_JBHSOI010000001.1"/>
</dbReference>
<dbReference type="Proteomes" id="UP000265581">
    <property type="component" value="Unassembled WGS sequence"/>
</dbReference>
<sequence>MRVGALRAAVAAASMAVAATLAGCGDVNAGDAYAVELDAFLDTQDAVVAHQVDGANDLPYSGSATTSVTLDPALDTDGVVEATTAIVTHTTEREVDSNDLTVSIAADGADDPAATTSFYLDLASPLPDTAATRARITSLVEHAQSYVPADPGLVSVMAEADAVRVETTSDPLVTAPAVQAVVAAGVGRRKPDGTVLAPDLELARGEERVAGAGGDDLAWLGGVRDVVEQARRSPDYAGLWARSSSSPGERPPMLGISLATTASDESIAALQELAPAGAVDVEVSRKPPPTTPRPSPSAATDGSARP</sequence>
<evidence type="ECO:0000313" key="4">
    <source>
        <dbReference type="Proteomes" id="UP000265581"/>
    </source>
</evidence>
<evidence type="ECO:0000256" key="1">
    <source>
        <dbReference type="SAM" id="MobiDB-lite"/>
    </source>
</evidence>
<proteinExistence type="predicted"/>
<comment type="caution">
    <text evidence="3">The sequence shown here is derived from an EMBL/GenBank/DDBJ whole genome shotgun (WGS) entry which is preliminary data.</text>
</comment>
<feature type="signal peptide" evidence="2">
    <location>
        <begin position="1"/>
        <end position="18"/>
    </location>
</feature>
<protein>
    <recommendedName>
        <fullName evidence="5">LppX_LprAFG lipoprotein</fullName>
    </recommendedName>
</protein>
<feature type="region of interest" description="Disordered" evidence="1">
    <location>
        <begin position="276"/>
        <end position="306"/>
    </location>
</feature>
<keyword evidence="2" id="KW-0732">Signal</keyword>
<dbReference type="PROSITE" id="PS51257">
    <property type="entry name" value="PROKAR_LIPOPROTEIN"/>
    <property type="match status" value="1"/>
</dbReference>
<feature type="chain" id="PRO_5039036961" description="LppX_LprAFG lipoprotein" evidence="2">
    <location>
        <begin position="19"/>
        <end position="306"/>
    </location>
</feature>
<reference evidence="3 4" key="1">
    <citation type="submission" date="2018-08" db="EMBL/GenBank/DDBJ databases">
        <title>Aeromicrobium sp. M2KJ-4, whole genome shotgun sequence.</title>
        <authorList>
            <person name="Tuo L."/>
        </authorList>
    </citation>
    <scope>NUCLEOTIDE SEQUENCE [LARGE SCALE GENOMIC DNA]</scope>
    <source>
        <strain evidence="3 4">M2KJ-4</strain>
    </source>
</reference>
<dbReference type="OrthoDB" id="9959665at2"/>
<name>A0A371PCX7_9ACTN</name>
<gene>
    <name evidence="3" type="ORF">DX116_07880</name>
</gene>
<organism evidence="3 4">
    <name type="scientific">Aeromicrobium endophyticum</name>
    <dbReference type="NCBI Taxonomy" id="2292704"/>
    <lineage>
        <taxon>Bacteria</taxon>
        <taxon>Bacillati</taxon>
        <taxon>Actinomycetota</taxon>
        <taxon>Actinomycetes</taxon>
        <taxon>Propionibacteriales</taxon>
        <taxon>Nocardioidaceae</taxon>
        <taxon>Aeromicrobium</taxon>
    </lineage>
</organism>
<accession>A0A371PCX7</accession>
<evidence type="ECO:0000256" key="2">
    <source>
        <dbReference type="SAM" id="SignalP"/>
    </source>
</evidence>
<dbReference type="AlphaFoldDB" id="A0A371PCX7"/>